<dbReference type="EMBL" id="GCKF01034130">
    <property type="protein sequence ID" value="JAG97286.1"/>
    <property type="molecule type" value="Transcribed_RNA"/>
</dbReference>
<evidence type="ECO:0000313" key="9">
    <source>
        <dbReference type="EMBL" id="JAG97286.1"/>
    </source>
</evidence>
<feature type="region of interest" description="Disordered" evidence="6">
    <location>
        <begin position="1"/>
        <end position="53"/>
    </location>
</feature>
<evidence type="ECO:0000256" key="2">
    <source>
        <dbReference type="ARBA" id="ARBA00022692"/>
    </source>
</evidence>
<feature type="compositionally biased region" description="Basic residues" evidence="6">
    <location>
        <begin position="1"/>
        <end position="21"/>
    </location>
</feature>
<dbReference type="GO" id="GO:0005737">
    <property type="term" value="C:cytoplasm"/>
    <property type="evidence" value="ECO:0007669"/>
    <property type="project" value="TreeGrafter"/>
</dbReference>
<name>A0A0D6R3J4_ARACU</name>
<dbReference type="GO" id="GO:0016020">
    <property type="term" value="C:membrane"/>
    <property type="evidence" value="ECO:0007669"/>
    <property type="project" value="InterPro"/>
</dbReference>
<accession>A0A0D6R3J4</accession>
<protein>
    <recommendedName>
        <fullName evidence="8">SUN domain-containing protein</fullName>
    </recommendedName>
</protein>
<dbReference type="GO" id="GO:0034975">
    <property type="term" value="P:protein folding in endoplasmic reticulum"/>
    <property type="evidence" value="ECO:0007669"/>
    <property type="project" value="TreeGrafter"/>
</dbReference>
<dbReference type="Gene3D" id="2.60.120.260">
    <property type="entry name" value="Galactose-binding domain-like"/>
    <property type="match status" value="1"/>
</dbReference>
<evidence type="ECO:0000256" key="7">
    <source>
        <dbReference type="SAM" id="Phobius"/>
    </source>
</evidence>
<evidence type="ECO:0000256" key="5">
    <source>
        <dbReference type="SAM" id="Coils"/>
    </source>
</evidence>
<dbReference type="PANTHER" id="PTHR12953:SF0">
    <property type="entry name" value="SUN DOMAIN-CONTAINING OSSIFICATION FACTOR"/>
    <property type="match status" value="1"/>
</dbReference>
<dbReference type="InterPro" id="IPR012919">
    <property type="entry name" value="SUN_dom"/>
</dbReference>
<evidence type="ECO:0000256" key="6">
    <source>
        <dbReference type="SAM" id="MobiDB-lite"/>
    </source>
</evidence>
<feature type="compositionally biased region" description="Basic and acidic residues" evidence="6">
    <location>
        <begin position="289"/>
        <end position="307"/>
    </location>
</feature>
<feature type="transmembrane region" description="Helical" evidence="7">
    <location>
        <begin position="485"/>
        <end position="501"/>
    </location>
</feature>
<dbReference type="AlphaFoldDB" id="A0A0D6R3J4"/>
<dbReference type="InterPro" id="IPR045120">
    <property type="entry name" value="Suco/Slp1-like"/>
</dbReference>
<reference evidence="9" key="1">
    <citation type="submission" date="2015-03" db="EMBL/GenBank/DDBJ databases">
        <title>A transcriptome of Araucaria cunninghamii, an australian fine timber species.</title>
        <authorList>
            <person name="Jing Yi C.J.Y."/>
            <person name="Yin San L.Y.S."/>
            <person name="Abdul Karim S.S."/>
            <person name="Wan Azmi N.N."/>
            <person name="Hercus R.R."/>
            <person name="Croft L.L."/>
        </authorList>
    </citation>
    <scope>NUCLEOTIDE SEQUENCE</scope>
    <source>
        <strain evidence="9">MI0301</strain>
        <tissue evidence="9">Leaf</tissue>
    </source>
</reference>
<feature type="coiled-coil region" evidence="5">
    <location>
        <begin position="335"/>
        <end position="436"/>
    </location>
</feature>
<dbReference type="SUPFAM" id="SSF49785">
    <property type="entry name" value="Galactose-binding domain-like"/>
    <property type="match status" value="1"/>
</dbReference>
<dbReference type="InterPro" id="IPR008979">
    <property type="entry name" value="Galactose-bd-like_sf"/>
</dbReference>
<keyword evidence="4 7" id="KW-0472">Membrane</keyword>
<proteinExistence type="predicted"/>
<dbReference type="PROSITE" id="PS51469">
    <property type="entry name" value="SUN"/>
    <property type="match status" value="1"/>
</dbReference>
<feature type="region of interest" description="Disordered" evidence="6">
    <location>
        <begin position="289"/>
        <end position="311"/>
    </location>
</feature>
<feature type="transmembrane region" description="Helical" evidence="7">
    <location>
        <begin position="445"/>
        <end position="464"/>
    </location>
</feature>
<feature type="domain" description="SUN" evidence="8">
    <location>
        <begin position="65"/>
        <end position="229"/>
    </location>
</feature>
<evidence type="ECO:0000256" key="1">
    <source>
        <dbReference type="ARBA" id="ARBA00004308"/>
    </source>
</evidence>
<keyword evidence="2 7" id="KW-0812">Transmembrane</keyword>
<sequence length="502" mass="57266">MKQRQKHISCPKIKRQNKKNGKLYEDKDKHPGSHKVPEDKEVQPETHRLSRVTPLGLDEFKRKTSSEKDSGINNQPGVITLRREPGGGEYNYAAASKGAKVLAHNKESKGVHNILDKDKDKYLRNPCSAEEKFVVIELSEETLVDTIEIADFEHYSSKLKEFEVLSSLVYPTDDWVLIGNFSAENVKQAQRFSLKERKWARYLKFRFLSHYGTEFFCTLSKVEVYGVDAIERMLEDLIAVGNNGLRTRELPADQAMNAIQPSSVQEDKGGSDKDDLSLLFDGKDFARESPKTETELKARSDTSKVKEASSIAKSPEADIEIIQQQGGRIGGDTVLKILKQKVRSLELNLSVLEKYLEELNSRYSDLFSDFDKELADNAQLLQQIRAELNDLLRHKKTVEEEMQEYRSWRYTISSELSELAAENRNLRLQIQNNHQRFEHLAGRELVVIFVSLIFGSVAIFKFAVDHIVTLFRLCKMERSSKSSSAWFLLLLSSCLAALILSL</sequence>
<comment type="subcellular location">
    <subcellularLocation>
        <location evidence="1">Endomembrane system</location>
    </subcellularLocation>
</comment>
<dbReference type="GO" id="GO:0012505">
    <property type="term" value="C:endomembrane system"/>
    <property type="evidence" value="ECO:0007669"/>
    <property type="project" value="UniProtKB-SubCell"/>
</dbReference>
<organism evidence="9">
    <name type="scientific">Araucaria cunninghamii</name>
    <name type="common">Hoop pine</name>
    <name type="synonym">Moreton Bay pine</name>
    <dbReference type="NCBI Taxonomy" id="56994"/>
    <lineage>
        <taxon>Eukaryota</taxon>
        <taxon>Viridiplantae</taxon>
        <taxon>Streptophyta</taxon>
        <taxon>Embryophyta</taxon>
        <taxon>Tracheophyta</taxon>
        <taxon>Spermatophyta</taxon>
        <taxon>Pinopsida</taxon>
        <taxon>Pinidae</taxon>
        <taxon>Conifers II</taxon>
        <taxon>Araucariales</taxon>
        <taxon>Araucariaceae</taxon>
        <taxon>Araucaria</taxon>
    </lineage>
</organism>
<keyword evidence="5" id="KW-0175">Coiled coil</keyword>
<evidence type="ECO:0000256" key="3">
    <source>
        <dbReference type="ARBA" id="ARBA00022989"/>
    </source>
</evidence>
<evidence type="ECO:0000256" key="4">
    <source>
        <dbReference type="ARBA" id="ARBA00023136"/>
    </source>
</evidence>
<dbReference type="EMBL" id="GCKF01034131">
    <property type="protein sequence ID" value="JAG97285.1"/>
    <property type="molecule type" value="Transcribed_RNA"/>
</dbReference>
<evidence type="ECO:0000259" key="8">
    <source>
        <dbReference type="PROSITE" id="PS51469"/>
    </source>
</evidence>
<keyword evidence="3 7" id="KW-1133">Transmembrane helix</keyword>
<dbReference type="PANTHER" id="PTHR12953">
    <property type="entry name" value="MEMBRANE PROTEIN CH1 RELATED"/>
    <property type="match status" value="1"/>
</dbReference>
<dbReference type="Pfam" id="PF07738">
    <property type="entry name" value="Sad1_UNC"/>
    <property type="match status" value="1"/>
</dbReference>
<feature type="compositionally biased region" description="Basic and acidic residues" evidence="6">
    <location>
        <begin position="22"/>
        <end position="48"/>
    </location>
</feature>